<keyword evidence="4" id="KW-1185">Reference proteome</keyword>
<gene>
    <name evidence="3" type="ORF">MICPUCDRAFT_54230</name>
</gene>
<dbReference type="EMBL" id="GG663751">
    <property type="protein sequence ID" value="EEH51232.1"/>
    <property type="molecule type" value="Genomic_DNA"/>
</dbReference>
<name>C1N8T2_MICPC</name>
<accession>C1N8T2</accession>
<protein>
    <submittedName>
        <fullName evidence="3">Predicted protein</fullName>
    </submittedName>
</protein>
<dbReference type="GeneID" id="9689945"/>
<sequence>MRAAACFLEAGHSIQRAASHAASRSNVVIMADDNTAFVIVILFAFIVFAFLVVNVGLCVPALAVAPRTPRARSSFPRRDLATETTIDRLTFPSRRRRYFYARKVFPPKPPKKVGAKKKKREAMKQGSRQA</sequence>
<organism evidence="4">
    <name type="scientific">Micromonas pusilla (strain CCMP1545)</name>
    <name type="common">Picoplanktonic green alga</name>
    <dbReference type="NCBI Taxonomy" id="564608"/>
    <lineage>
        <taxon>Eukaryota</taxon>
        <taxon>Viridiplantae</taxon>
        <taxon>Chlorophyta</taxon>
        <taxon>Mamiellophyceae</taxon>
        <taxon>Mamiellales</taxon>
        <taxon>Mamiellaceae</taxon>
        <taxon>Micromonas</taxon>
    </lineage>
</organism>
<feature type="compositionally biased region" description="Basic residues" evidence="1">
    <location>
        <begin position="109"/>
        <end position="121"/>
    </location>
</feature>
<evidence type="ECO:0000313" key="4">
    <source>
        <dbReference type="Proteomes" id="UP000001876"/>
    </source>
</evidence>
<dbReference type="RefSeq" id="XP_003064327.1">
    <property type="nucleotide sequence ID" value="XM_003064281.1"/>
</dbReference>
<evidence type="ECO:0000256" key="1">
    <source>
        <dbReference type="SAM" id="MobiDB-lite"/>
    </source>
</evidence>
<keyword evidence="2" id="KW-0472">Membrane</keyword>
<evidence type="ECO:0000313" key="3">
    <source>
        <dbReference type="EMBL" id="EEH51232.1"/>
    </source>
</evidence>
<keyword evidence="2" id="KW-1133">Transmembrane helix</keyword>
<keyword evidence="2" id="KW-0812">Transmembrane</keyword>
<dbReference type="Proteomes" id="UP000001876">
    <property type="component" value="Unassembled WGS sequence"/>
</dbReference>
<proteinExistence type="predicted"/>
<reference evidence="3 4" key="1">
    <citation type="journal article" date="2009" name="Science">
        <title>Green evolution and dynamic adaptations revealed by genomes of the marine picoeukaryotes Micromonas.</title>
        <authorList>
            <person name="Worden A.Z."/>
            <person name="Lee J.H."/>
            <person name="Mock T."/>
            <person name="Rouze P."/>
            <person name="Simmons M.P."/>
            <person name="Aerts A.L."/>
            <person name="Allen A.E."/>
            <person name="Cuvelier M.L."/>
            <person name="Derelle E."/>
            <person name="Everett M.V."/>
            <person name="Foulon E."/>
            <person name="Grimwood J."/>
            <person name="Gundlach H."/>
            <person name="Henrissat B."/>
            <person name="Napoli C."/>
            <person name="McDonald S.M."/>
            <person name="Parker M.S."/>
            <person name="Rombauts S."/>
            <person name="Salamov A."/>
            <person name="Von Dassow P."/>
            <person name="Badger J.H."/>
            <person name="Coutinho P.M."/>
            <person name="Demir E."/>
            <person name="Dubchak I."/>
            <person name="Gentemann C."/>
            <person name="Eikrem W."/>
            <person name="Gready J.E."/>
            <person name="John U."/>
            <person name="Lanier W."/>
            <person name="Lindquist E.A."/>
            <person name="Lucas S."/>
            <person name="Mayer K.F."/>
            <person name="Moreau H."/>
            <person name="Not F."/>
            <person name="Otillar R."/>
            <person name="Panaud O."/>
            <person name="Pangilinan J."/>
            <person name="Paulsen I."/>
            <person name="Piegu B."/>
            <person name="Poliakov A."/>
            <person name="Robbens S."/>
            <person name="Schmutz J."/>
            <person name="Toulza E."/>
            <person name="Wyss T."/>
            <person name="Zelensky A."/>
            <person name="Zhou K."/>
            <person name="Armbrust E.V."/>
            <person name="Bhattacharya D."/>
            <person name="Goodenough U.W."/>
            <person name="Van de Peer Y."/>
            <person name="Grigoriev I.V."/>
        </authorList>
    </citation>
    <scope>NUCLEOTIDE SEQUENCE [LARGE SCALE GENOMIC DNA]</scope>
    <source>
        <strain evidence="3 4">CCMP1545</strain>
    </source>
</reference>
<feature type="region of interest" description="Disordered" evidence="1">
    <location>
        <begin position="105"/>
        <end position="130"/>
    </location>
</feature>
<dbReference type="AlphaFoldDB" id="C1N8T2"/>
<dbReference type="KEGG" id="mpp:MICPUCDRAFT_54230"/>
<feature type="transmembrane region" description="Helical" evidence="2">
    <location>
        <begin position="37"/>
        <end position="65"/>
    </location>
</feature>
<evidence type="ECO:0000256" key="2">
    <source>
        <dbReference type="SAM" id="Phobius"/>
    </source>
</evidence>